<dbReference type="InParanoid" id="K5V352"/>
<gene>
    <name evidence="3" type="ORF">PHACADRAFT_119131</name>
</gene>
<evidence type="ECO:0000313" key="3">
    <source>
        <dbReference type="EMBL" id="EKM56996.1"/>
    </source>
</evidence>
<organism evidence="3 4">
    <name type="scientific">Phanerochaete carnosa (strain HHB-10118-sp)</name>
    <name type="common">White-rot fungus</name>
    <name type="synonym">Peniophora carnosa</name>
    <dbReference type="NCBI Taxonomy" id="650164"/>
    <lineage>
        <taxon>Eukaryota</taxon>
        <taxon>Fungi</taxon>
        <taxon>Dikarya</taxon>
        <taxon>Basidiomycota</taxon>
        <taxon>Agaricomycotina</taxon>
        <taxon>Agaricomycetes</taxon>
        <taxon>Polyporales</taxon>
        <taxon>Phanerochaetaceae</taxon>
        <taxon>Phanerochaete</taxon>
    </lineage>
</organism>
<accession>K5V352</accession>
<dbReference type="AlphaFoldDB" id="K5V352"/>
<feature type="compositionally biased region" description="Basic and acidic residues" evidence="1">
    <location>
        <begin position="890"/>
        <end position="900"/>
    </location>
</feature>
<dbReference type="InterPro" id="IPR040976">
    <property type="entry name" value="Pkinase_fungal"/>
</dbReference>
<dbReference type="Pfam" id="PF17667">
    <property type="entry name" value="Pkinase_fungal"/>
    <property type="match status" value="1"/>
</dbReference>
<sequence length="900" mass="102685">MALPESDPLVRKNGGSPMKSLSWSEQTVNHVDDRCVQMAIGEMKRRIPGKDIDDKQWKKLRPRSFRGIDIKNLLDNSESRKYVPLALGTLSIPPSLQCDIFNAVEELAGSRYRWKIVADHAESAEVDHRPDLARYPLDIPAASAMYTHKVGKDDPNIARCAWAWMSSLVEVKNSDENSAFHFLPSKDQAGEQKFLRDSDVGRKTRAQFIKYAIEGMLRQHRTHFYTFYFSGMYARVFRWDRVGCIASEPIDLEKNAKQFLNILYRLATSTDDYGSDNTVQLASQKDISLVEAYDPEGNEYLQEYKDMMLKDRLYYPIYKVSLPAVFIGGEKTHDDGERCYLIGRYAFGHYSPVGRCTRGYAAFDLQTKRLAWLKDQWRCIARPHTELDAYIRLHKHGVSYIATPIAGGDIDEHRTVSQGYMTHLSADWRPSERVHTRLVTKEVGRVLESYADSAELLRVCGEAFIETRKGFLNDWDLCKYREDMDSMVPASEPSGISGTWAFKSALSLRYPRKPPSLADDLEAFVHVILWFACRFHLHDHSPDPEDSSKAACIKANVDNPALLSMVYVFFYFQKRVGGGYYKGGAAKYKAILRGEPPITFEALEDGRLPLLGKFLLHAYKLLSEHYWAMDQAEMEQWDVRPGDRVSPDEIEVVRPAPVAVRAASSEDEDEDEELESYLDAYVEQYDDDEFELELEAEIAQAKKMNCPFRNPRRVLEGHAALGTLFIRMFREKGGEKVDLRGLRDDKRFDQFLSWKMLCFLNQPGPTGKPLKLALMKSSAEKDKRKRSAEDSPEDELPRKRNRATIANEVAKTQTPPPWKRSRPGSRKLTAKPQPKNTGKAAVRKAETTRRHRSPRDVAAMKAETAGRPRPFSTAKVVEPSLPLRRSTRLAAKDKDRQGPP</sequence>
<evidence type="ECO:0000313" key="4">
    <source>
        <dbReference type="Proteomes" id="UP000008370"/>
    </source>
</evidence>
<dbReference type="KEGG" id="pco:PHACADRAFT_119131"/>
<feature type="region of interest" description="Disordered" evidence="1">
    <location>
        <begin position="776"/>
        <end position="900"/>
    </location>
</feature>
<dbReference type="GeneID" id="18907847"/>
<evidence type="ECO:0000256" key="1">
    <source>
        <dbReference type="SAM" id="MobiDB-lite"/>
    </source>
</evidence>
<dbReference type="Proteomes" id="UP000008370">
    <property type="component" value="Unassembled WGS sequence"/>
</dbReference>
<protein>
    <recommendedName>
        <fullName evidence="2">Fungal-type protein kinase domain-containing protein</fullName>
    </recommendedName>
</protein>
<feature type="region of interest" description="Disordered" evidence="1">
    <location>
        <begin position="1"/>
        <end position="22"/>
    </location>
</feature>
<dbReference type="HOGENOM" id="CLU_008979_0_0_1"/>
<keyword evidence="4" id="KW-1185">Reference proteome</keyword>
<reference evidence="3 4" key="1">
    <citation type="journal article" date="2012" name="BMC Genomics">
        <title>Comparative genomics of the white-rot fungi, Phanerochaete carnosa and P. chrysosporium, to elucidate the genetic basis of the distinct wood types they colonize.</title>
        <authorList>
            <person name="Suzuki H."/>
            <person name="MacDonald J."/>
            <person name="Syed K."/>
            <person name="Salamov A."/>
            <person name="Hori C."/>
            <person name="Aerts A."/>
            <person name="Henrissat B."/>
            <person name="Wiebenga A."/>
            <person name="vanKuyk P.A."/>
            <person name="Barry K."/>
            <person name="Lindquist E."/>
            <person name="LaButti K."/>
            <person name="Lapidus A."/>
            <person name="Lucas S."/>
            <person name="Coutinho P."/>
            <person name="Gong Y."/>
            <person name="Samejima M."/>
            <person name="Mahadevan R."/>
            <person name="Abou-Zaid M."/>
            <person name="de Vries R.P."/>
            <person name="Igarashi K."/>
            <person name="Yadav J.S."/>
            <person name="Grigoriev I.V."/>
            <person name="Master E.R."/>
        </authorList>
    </citation>
    <scope>NUCLEOTIDE SEQUENCE [LARGE SCALE GENOMIC DNA]</scope>
    <source>
        <strain evidence="3 4">HHB-10118-sp</strain>
    </source>
</reference>
<evidence type="ECO:0000259" key="2">
    <source>
        <dbReference type="Pfam" id="PF17667"/>
    </source>
</evidence>
<dbReference type="EMBL" id="JH930471">
    <property type="protein sequence ID" value="EKM56996.1"/>
    <property type="molecule type" value="Genomic_DNA"/>
</dbReference>
<name>K5V352_PHACS</name>
<feature type="compositionally biased region" description="Basic residues" evidence="1">
    <location>
        <begin position="819"/>
        <end position="829"/>
    </location>
</feature>
<feature type="domain" description="Fungal-type protein kinase" evidence="2">
    <location>
        <begin position="192"/>
        <end position="460"/>
    </location>
</feature>
<dbReference type="RefSeq" id="XP_007394825.1">
    <property type="nucleotide sequence ID" value="XM_007394763.1"/>
</dbReference>
<dbReference type="OrthoDB" id="2802734at2759"/>
<proteinExistence type="predicted"/>